<sequence length="204" mass="23794">MVPNSIFNATSNKALSCESVPVDINAFLCFLSAWYNNVKYAVFPLSVVLIMIKCRIHSSFCIAKRTAAYLIMSLESFGTCRLFYTTNSEIKSNYAERANLTVKSILYRYFQAKQSYAYLKDLQSLIESYNHKPHRSLNYMSPSEVNKTNQAQLWKINIGGKPQYQKWEKVAKLINSNLFQRAYDQQWTDEIFRVSKRFRRDGIE</sequence>
<dbReference type="InterPro" id="IPR036397">
    <property type="entry name" value="RNaseH_sf"/>
</dbReference>
<keyword evidence="2" id="KW-1185">Reference proteome</keyword>
<dbReference type="InterPro" id="IPR012337">
    <property type="entry name" value="RNaseH-like_sf"/>
</dbReference>
<protein>
    <recommendedName>
        <fullName evidence="3">Integrase catalytic domain-containing protein</fullName>
    </recommendedName>
</protein>
<accession>A0ABQ9FAP1</accession>
<dbReference type="SUPFAM" id="SSF53098">
    <property type="entry name" value="Ribonuclease H-like"/>
    <property type="match status" value="1"/>
</dbReference>
<feature type="non-terminal residue" evidence="1">
    <location>
        <position position="204"/>
    </location>
</feature>
<dbReference type="Gene3D" id="3.30.420.10">
    <property type="entry name" value="Ribonuclease H-like superfamily/Ribonuclease H"/>
    <property type="match status" value="1"/>
</dbReference>
<dbReference type="Proteomes" id="UP001217089">
    <property type="component" value="Unassembled WGS sequence"/>
</dbReference>
<comment type="caution">
    <text evidence="1">The sequence shown here is derived from an EMBL/GenBank/DDBJ whole genome shotgun (WGS) entry which is preliminary data.</text>
</comment>
<dbReference type="PANTHER" id="PTHR46585:SF1">
    <property type="entry name" value="CHROMO DOMAIN-CONTAINING PROTEIN"/>
    <property type="match status" value="1"/>
</dbReference>
<proteinExistence type="predicted"/>
<evidence type="ECO:0008006" key="3">
    <source>
        <dbReference type="Google" id="ProtNLM"/>
    </source>
</evidence>
<gene>
    <name evidence="1" type="ORF">KUTeg_008042</name>
</gene>
<dbReference type="PANTHER" id="PTHR46585">
    <property type="entry name" value="INTEGRASE CORE DOMAIN CONTAINING PROTEIN"/>
    <property type="match status" value="1"/>
</dbReference>
<evidence type="ECO:0000313" key="2">
    <source>
        <dbReference type="Proteomes" id="UP001217089"/>
    </source>
</evidence>
<evidence type="ECO:0000313" key="1">
    <source>
        <dbReference type="EMBL" id="KAJ8314408.1"/>
    </source>
</evidence>
<dbReference type="EMBL" id="JARBDR010000341">
    <property type="protein sequence ID" value="KAJ8314408.1"/>
    <property type="molecule type" value="Genomic_DNA"/>
</dbReference>
<name>A0ABQ9FAP1_TEGGR</name>
<organism evidence="1 2">
    <name type="scientific">Tegillarca granosa</name>
    <name type="common">Malaysian cockle</name>
    <name type="synonym">Anadara granosa</name>
    <dbReference type="NCBI Taxonomy" id="220873"/>
    <lineage>
        <taxon>Eukaryota</taxon>
        <taxon>Metazoa</taxon>
        <taxon>Spiralia</taxon>
        <taxon>Lophotrochozoa</taxon>
        <taxon>Mollusca</taxon>
        <taxon>Bivalvia</taxon>
        <taxon>Autobranchia</taxon>
        <taxon>Pteriomorphia</taxon>
        <taxon>Arcoida</taxon>
        <taxon>Arcoidea</taxon>
        <taxon>Arcidae</taxon>
        <taxon>Tegillarca</taxon>
    </lineage>
</organism>
<reference evidence="1 2" key="1">
    <citation type="submission" date="2022-12" db="EMBL/GenBank/DDBJ databases">
        <title>Chromosome-level genome of Tegillarca granosa.</title>
        <authorList>
            <person name="Kim J."/>
        </authorList>
    </citation>
    <scope>NUCLEOTIDE SEQUENCE [LARGE SCALE GENOMIC DNA]</scope>
    <source>
        <strain evidence="1">Teg-2019</strain>
        <tissue evidence="1">Adductor muscle</tissue>
    </source>
</reference>